<sequence>MAKIQTAKISADILQITSTIKTPKWPPASDRVRLTQNFVHQIFSPSNAVVYRTEELPNNLGISGTLYIREKNLLSQFISKCVLCDLKCVFFTNDYWINEKISYDDFTALTSSGRLEKLGLGNTIATLNNGEIVPYESLLEHTPALRCLCLKCNQYLQLSQKFMEKICASNLEKFTVFQLPVNFETKAFLANMAKKKPQLRVRLFFK</sequence>
<evidence type="ECO:0000313" key="2">
    <source>
        <dbReference type="WBParaSite" id="PDA_v2.g12345.t1"/>
    </source>
</evidence>
<keyword evidence="1" id="KW-1185">Reference proteome</keyword>
<evidence type="ECO:0000313" key="1">
    <source>
        <dbReference type="Proteomes" id="UP000887578"/>
    </source>
</evidence>
<dbReference type="Proteomes" id="UP000887578">
    <property type="component" value="Unplaced"/>
</dbReference>
<dbReference type="WBParaSite" id="PDA_v2.g12345.t1">
    <property type="protein sequence ID" value="PDA_v2.g12345.t1"/>
    <property type="gene ID" value="PDA_v2.g12345"/>
</dbReference>
<name>A0A914PAM8_9BILA</name>
<protein>
    <submittedName>
        <fullName evidence="2">Uncharacterized protein</fullName>
    </submittedName>
</protein>
<accession>A0A914PAM8</accession>
<reference evidence="2" key="1">
    <citation type="submission" date="2022-11" db="UniProtKB">
        <authorList>
            <consortium name="WormBaseParasite"/>
        </authorList>
    </citation>
    <scope>IDENTIFICATION</scope>
</reference>
<dbReference type="AlphaFoldDB" id="A0A914PAM8"/>
<proteinExistence type="predicted"/>
<organism evidence="1 2">
    <name type="scientific">Panagrolaimus davidi</name>
    <dbReference type="NCBI Taxonomy" id="227884"/>
    <lineage>
        <taxon>Eukaryota</taxon>
        <taxon>Metazoa</taxon>
        <taxon>Ecdysozoa</taxon>
        <taxon>Nematoda</taxon>
        <taxon>Chromadorea</taxon>
        <taxon>Rhabditida</taxon>
        <taxon>Tylenchina</taxon>
        <taxon>Panagrolaimomorpha</taxon>
        <taxon>Panagrolaimoidea</taxon>
        <taxon>Panagrolaimidae</taxon>
        <taxon>Panagrolaimus</taxon>
    </lineage>
</organism>